<accession>A0A6J7G3X8</accession>
<organism evidence="1">
    <name type="scientific">freshwater metagenome</name>
    <dbReference type="NCBI Taxonomy" id="449393"/>
    <lineage>
        <taxon>unclassified sequences</taxon>
        <taxon>metagenomes</taxon>
        <taxon>ecological metagenomes</taxon>
    </lineage>
</organism>
<dbReference type="EMBL" id="CAFBPZ010000026">
    <property type="protein sequence ID" value="CAB5037090.1"/>
    <property type="molecule type" value="Genomic_DNA"/>
</dbReference>
<dbReference type="AlphaFoldDB" id="A0A6J7G3X8"/>
<evidence type="ECO:0000313" key="2">
    <source>
        <dbReference type="EMBL" id="CAB5037090.1"/>
    </source>
</evidence>
<dbReference type="EMBL" id="CAFBMC010000056">
    <property type="protein sequence ID" value="CAB4902731.1"/>
    <property type="molecule type" value="Genomic_DNA"/>
</dbReference>
<reference evidence="1" key="1">
    <citation type="submission" date="2020-05" db="EMBL/GenBank/DDBJ databases">
        <authorList>
            <person name="Chiriac C."/>
            <person name="Salcher M."/>
            <person name="Ghai R."/>
            <person name="Kavagutti S V."/>
        </authorList>
    </citation>
    <scope>NUCLEOTIDE SEQUENCE</scope>
</reference>
<proteinExistence type="predicted"/>
<gene>
    <name evidence="1" type="ORF">UFOPK3495_01057</name>
    <name evidence="2" type="ORF">UFOPK4237_00577</name>
</gene>
<protein>
    <submittedName>
        <fullName evidence="1">Unannotated protein</fullName>
    </submittedName>
</protein>
<evidence type="ECO:0000313" key="1">
    <source>
        <dbReference type="EMBL" id="CAB4902731.1"/>
    </source>
</evidence>
<sequence length="178" mass="18440">MKKVATFLAIAGACTVVVSTSAFAMGSGNIYVDTQVGVTYTVYQPTVTTGLKLTSKSNLALPCASGAAEENLATKYGTKTQILSLTEGNPMCSDIGQGATVLTTKVQGATAKVQAYCDPALSLKCTVADVSKFGGHLDVKLPAIKGLRPTRVWIETTGKTPLSAQQLVTIAKGLQPVQ</sequence>
<name>A0A6J7G3X8_9ZZZZ</name>